<comment type="caution">
    <text evidence="2">The sequence shown here is derived from an EMBL/GenBank/DDBJ whole genome shotgun (WGS) entry which is preliminary data.</text>
</comment>
<feature type="compositionally biased region" description="Basic and acidic residues" evidence="1">
    <location>
        <begin position="72"/>
        <end position="86"/>
    </location>
</feature>
<feature type="compositionally biased region" description="Polar residues" evidence="1">
    <location>
        <begin position="24"/>
        <end position="38"/>
    </location>
</feature>
<reference evidence="2 3" key="1">
    <citation type="journal article" date="2023" name="Hortic Res">
        <title>Pangenome of water caltrop reveals structural variations and asymmetric subgenome divergence after allopolyploidization.</title>
        <authorList>
            <person name="Zhang X."/>
            <person name="Chen Y."/>
            <person name="Wang L."/>
            <person name="Yuan Y."/>
            <person name="Fang M."/>
            <person name="Shi L."/>
            <person name="Lu R."/>
            <person name="Comes H.P."/>
            <person name="Ma Y."/>
            <person name="Chen Y."/>
            <person name="Huang G."/>
            <person name="Zhou Y."/>
            <person name="Zheng Z."/>
            <person name="Qiu Y."/>
        </authorList>
    </citation>
    <scope>NUCLEOTIDE SEQUENCE [LARGE SCALE GENOMIC DNA]</scope>
    <source>
        <tissue evidence="2">Roots</tissue>
    </source>
</reference>
<accession>A0AAN7GPI7</accession>
<proteinExistence type="predicted"/>
<gene>
    <name evidence="2" type="ORF">SAY87_011906</name>
</gene>
<dbReference type="AlphaFoldDB" id="A0AAN7GPI7"/>
<protein>
    <submittedName>
        <fullName evidence="2">Uncharacterized protein</fullName>
    </submittedName>
</protein>
<organism evidence="2 3">
    <name type="scientific">Trapa incisa</name>
    <dbReference type="NCBI Taxonomy" id="236973"/>
    <lineage>
        <taxon>Eukaryota</taxon>
        <taxon>Viridiplantae</taxon>
        <taxon>Streptophyta</taxon>
        <taxon>Embryophyta</taxon>
        <taxon>Tracheophyta</taxon>
        <taxon>Spermatophyta</taxon>
        <taxon>Magnoliopsida</taxon>
        <taxon>eudicotyledons</taxon>
        <taxon>Gunneridae</taxon>
        <taxon>Pentapetalae</taxon>
        <taxon>rosids</taxon>
        <taxon>malvids</taxon>
        <taxon>Myrtales</taxon>
        <taxon>Lythraceae</taxon>
        <taxon>Trapa</taxon>
    </lineage>
</organism>
<evidence type="ECO:0000256" key="1">
    <source>
        <dbReference type="SAM" id="MobiDB-lite"/>
    </source>
</evidence>
<keyword evidence="3" id="KW-1185">Reference proteome</keyword>
<evidence type="ECO:0000313" key="2">
    <source>
        <dbReference type="EMBL" id="KAK4745594.1"/>
    </source>
</evidence>
<name>A0AAN7GPI7_9MYRT</name>
<sequence>MRVQPQKTKKKQSITTRARDSRTVTRIHSTSSTTNSKTRAADPPNPSPVSALPLLPGAFHQAVTCDSQEEREEPRPSQPKTDHGSESSKSSGKRNADANRLELMLEGAAESGNCRPV</sequence>
<feature type="region of interest" description="Disordered" evidence="1">
    <location>
        <begin position="1"/>
        <end position="117"/>
    </location>
</feature>
<dbReference type="EMBL" id="JAXIOK010000021">
    <property type="protein sequence ID" value="KAK4745594.1"/>
    <property type="molecule type" value="Genomic_DNA"/>
</dbReference>
<dbReference type="Proteomes" id="UP001345219">
    <property type="component" value="Chromosome 10"/>
</dbReference>
<evidence type="ECO:0000313" key="3">
    <source>
        <dbReference type="Proteomes" id="UP001345219"/>
    </source>
</evidence>